<name>A0ABN0S0H1_9BORD</name>
<evidence type="ECO:0000313" key="9">
    <source>
        <dbReference type="EMBL" id="EXX95061.1"/>
    </source>
</evidence>
<dbReference type="PANTHER" id="PTHR30472:SF25">
    <property type="entry name" value="ABC TRANSPORTER PERMEASE PROTEIN MJ0876-RELATED"/>
    <property type="match status" value="1"/>
</dbReference>
<dbReference type="SUPFAM" id="SSF81345">
    <property type="entry name" value="ABC transporter involved in vitamin B12 uptake, BtuC"/>
    <property type="match status" value="1"/>
</dbReference>
<dbReference type="Proteomes" id="UP000023104">
    <property type="component" value="Unassembled WGS sequence"/>
</dbReference>
<organism evidence="9 10">
    <name type="scientific">Bordetella holmesii 1058</name>
    <dbReference type="NCBI Taxonomy" id="1247648"/>
    <lineage>
        <taxon>Bacteria</taxon>
        <taxon>Pseudomonadati</taxon>
        <taxon>Pseudomonadota</taxon>
        <taxon>Betaproteobacteria</taxon>
        <taxon>Burkholderiales</taxon>
        <taxon>Alcaligenaceae</taxon>
        <taxon>Bordetella</taxon>
    </lineage>
</organism>
<proteinExistence type="inferred from homology"/>
<protein>
    <submittedName>
        <fullName evidence="9">FecCD transport family protein</fullName>
    </submittedName>
</protein>
<gene>
    <name evidence="9" type="ORF">D559_2488</name>
</gene>
<dbReference type="Gene3D" id="1.10.3470.10">
    <property type="entry name" value="ABC transporter involved in vitamin B12 uptake, BtuC"/>
    <property type="match status" value="1"/>
</dbReference>
<evidence type="ECO:0000256" key="6">
    <source>
        <dbReference type="ARBA" id="ARBA00022989"/>
    </source>
</evidence>
<dbReference type="InterPro" id="IPR037294">
    <property type="entry name" value="ABC_BtuC-like"/>
</dbReference>
<comment type="caution">
    <text evidence="9">The sequence shown here is derived from an EMBL/GenBank/DDBJ whole genome shotgun (WGS) entry which is preliminary data.</text>
</comment>
<feature type="transmembrane region" description="Helical" evidence="8">
    <location>
        <begin position="66"/>
        <end position="86"/>
    </location>
</feature>
<accession>A0ABN0S0H1</accession>
<evidence type="ECO:0000256" key="3">
    <source>
        <dbReference type="ARBA" id="ARBA00022448"/>
    </source>
</evidence>
<dbReference type="EMBL" id="JDTF01000004">
    <property type="protein sequence ID" value="EXX95061.1"/>
    <property type="molecule type" value="Genomic_DNA"/>
</dbReference>
<feature type="transmembrane region" description="Helical" evidence="8">
    <location>
        <begin position="33"/>
        <end position="54"/>
    </location>
</feature>
<keyword evidence="4" id="KW-1003">Cell membrane</keyword>
<keyword evidence="6 8" id="KW-1133">Transmembrane helix</keyword>
<feature type="transmembrane region" description="Helical" evidence="8">
    <location>
        <begin position="92"/>
        <end position="114"/>
    </location>
</feature>
<evidence type="ECO:0000256" key="8">
    <source>
        <dbReference type="SAM" id="Phobius"/>
    </source>
</evidence>
<dbReference type="InterPro" id="IPR000522">
    <property type="entry name" value="ABC_transptr_permease_BtuC"/>
</dbReference>
<keyword evidence="5 8" id="KW-0812">Transmembrane</keyword>
<sequence length="120" mass="12115">MSAAAAFGAALAITLDWQLPVLPAALTVSVCAFAAALAVSFVGTVGFVGLVAPHIARVLAGEDHRFYLPASAMAGALIMSLASVASKTLLPGVLVPVGIVTALVGIPFFLTIVVRAMRRG</sequence>
<evidence type="ECO:0000256" key="2">
    <source>
        <dbReference type="ARBA" id="ARBA00007935"/>
    </source>
</evidence>
<evidence type="ECO:0000256" key="7">
    <source>
        <dbReference type="ARBA" id="ARBA00023136"/>
    </source>
</evidence>
<evidence type="ECO:0000256" key="1">
    <source>
        <dbReference type="ARBA" id="ARBA00004651"/>
    </source>
</evidence>
<keyword evidence="3" id="KW-0813">Transport</keyword>
<dbReference type="PANTHER" id="PTHR30472">
    <property type="entry name" value="FERRIC ENTEROBACTIN TRANSPORT SYSTEM PERMEASE PROTEIN"/>
    <property type="match status" value="1"/>
</dbReference>
<dbReference type="Pfam" id="PF01032">
    <property type="entry name" value="FecCD"/>
    <property type="match status" value="1"/>
</dbReference>
<evidence type="ECO:0000313" key="10">
    <source>
        <dbReference type="Proteomes" id="UP000023104"/>
    </source>
</evidence>
<keyword evidence="7 8" id="KW-0472">Membrane</keyword>
<keyword evidence="10" id="KW-1185">Reference proteome</keyword>
<evidence type="ECO:0000256" key="5">
    <source>
        <dbReference type="ARBA" id="ARBA00022692"/>
    </source>
</evidence>
<comment type="subcellular location">
    <subcellularLocation>
        <location evidence="1">Cell membrane</location>
        <topology evidence="1">Multi-pass membrane protein</topology>
    </subcellularLocation>
</comment>
<comment type="similarity">
    <text evidence="2">Belongs to the binding-protein-dependent transport system permease family. FecCD subfamily.</text>
</comment>
<evidence type="ECO:0000256" key="4">
    <source>
        <dbReference type="ARBA" id="ARBA00022475"/>
    </source>
</evidence>
<reference evidence="9 10" key="1">
    <citation type="submission" date="2014-02" db="EMBL/GenBank/DDBJ databases">
        <title>Whole Genome Sequencing Of Bordetella Holmesii, An Emerging Opportunistic Infection Of Humans.</title>
        <authorList>
            <person name="Tettelin H."/>
            <person name="Hooven T.A."/>
            <person name="Hine E."/>
            <person name="Su Q."/>
            <person name="Huard R.C."/>
            <person name="Della-Latta P."/>
            <person name="Daugherty S.C."/>
            <person name="Agrawal S."/>
            <person name="Sengamalay N."/>
            <person name="Tallon L.J."/>
            <person name="Sadzewicz L."/>
            <person name="Whittier S."/>
            <person name="Fraser C.M."/>
            <person name="Ratner A.J."/>
        </authorList>
    </citation>
    <scope>NUCLEOTIDE SEQUENCE [LARGE SCALE GENOMIC DNA]</scope>
    <source>
        <strain evidence="9 10">1058</strain>
    </source>
</reference>